<dbReference type="GO" id="GO:0010008">
    <property type="term" value="C:endosome membrane"/>
    <property type="evidence" value="ECO:0007669"/>
    <property type="project" value="UniProtKB-SubCell"/>
</dbReference>
<feature type="domain" description="MRH" evidence="20">
    <location>
        <begin position="26"/>
        <end position="166"/>
    </location>
</feature>
<dbReference type="VEuPathDB" id="AmoebaDB:ACA1_200420"/>
<keyword evidence="11 18" id="KW-1133">Transmembrane helix</keyword>
<dbReference type="SUPFAM" id="SSF50911">
    <property type="entry name" value="Mannose 6-phosphate receptor domain"/>
    <property type="match status" value="1"/>
</dbReference>
<evidence type="ECO:0000256" key="7">
    <source>
        <dbReference type="ARBA" id="ARBA00022448"/>
    </source>
</evidence>
<dbReference type="AlphaFoldDB" id="L8H3F3"/>
<evidence type="ECO:0000256" key="16">
    <source>
        <dbReference type="ARBA" id="ARBA00023157"/>
    </source>
</evidence>
<dbReference type="GO" id="GO:0006914">
    <property type="term" value="P:autophagy"/>
    <property type="evidence" value="ECO:0007669"/>
    <property type="project" value="UniProtKB-KW"/>
</dbReference>
<dbReference type="InterPro" id="IPR009011">
    <property type="entry name" value="Man6P_isomerase_rcpt-bd_dom_sf"/>
</dbReference>
<keyword evidence="17" id="KW-0968">Cytoplasmic vesicle</keyword>
<evidence type="ECO:0000256" key="1">
    <source>
        <dbReference type="ARBA" id="ARBA00004304"/>
    </source>
</evidence>
<evidence type="ECO:0000256" key="9">
    <source>
        <dbReference type="ARBA" id="ARBA00022729"/>
    </source>
</evidence>
<organism evidence="21 22">
    <name type="scientific">Acanthamoeba castellanii (strain ATCC 30010 / Neff)</name>
    <dbReference type="NCBI Taxonomy" id="1257118"/>
    <lineage>
        <taxon>Eukaryota</taxon>
        <taxon>Amoebozoa</taxon>
        <taxon>Discosea</taxon>
        <taxon>Longamoebia</taxon>
        <taxon>Centramoebida</taxon>
        <taxon>Acanthamoebidae</taxon>
        <taxon>Acanthamoeba</taxon>
    </lineage>
</organism>
<keyword evidence="13" id="KW-0333">Golgi apparatus</keyword>
<evidence type="ECO:0000256" key="10">
    <source>
        <dbReference type="ARBA" id="ARBA00022927"/>
    </source>
</evidence>
<protein>
    <recommendedName>
        <fullName evidence="6">Autophagy-related protein 27</fullName>
    </recommendedName>
</protein>
<proteinExistence type="inferred from homology"/>
<feature type="signal peptide" evidence="19">
    <location>
        <begin position="1"/>
        <end position="24"/>
    </location>
</feature>
<dbReference type="GeneID" id="14920565"/>
<evidence type="ECO:0000256" key="6">
    <source>
        <dbReference type="ARBA" id="ARBA00013776"/>
    </source>
</evidence>
<keyword evidence="14" id="KW-0496">Mitochondrion</keyword>
<dbReference type="GO" id="GO:0015031">
    <property type="term" value="P:protein transport"/>
    <property type="evidence" value="ECO:0007669"/>
    <property type="project" value="UniProtKB-KW"/>
</dbReference>
<dbReference type="GO" id="GO:0031966">
    <property type="term" value="C:mitochondrial membrane"/>
    <property type="evidence" value="ECO:0007669"/>
    <property type="project" value="UniProtKB-SubCell"/>
</dbReference>
<name>L8H3F3_ACACF</name>
<dbReference type="Proteomes" id="UP000011083">
    <property type="component" value="Unassembled WGS sequence"/>
</dbReference>
<evidence type="ECO:0000256" key="8">
    <source>
        <dbReference type="ARBA" id="ARBA00022692"/>
    </source>
</evidence>
<dbReference type="GO" id="GO:0034045">
    <property type="term" value="C:phagophore assembly site membrane"/>
    <property type="evidence" value="ECO:0007669"/>
    <property type="project" value="UniProtKB-SubCell"/>
</dbReference>
<dbReference type="Pfam" id="PF09451">
    <property type="entry name" value="ATG27"/>
    <property type="match status" value="1"/>
</dbReference>
<keyword evidence="22" id="KW-1185">Reference proteome</keyword>
<keyword evidence="7" id="KW-0813">Transport</keyword>
<evidence type="ECO:0000256" key="19">
    <source>
        <dbReference type="SAM" id="SignalP"/>
    </source>
</evidence>
<evidence type="ECO:0000256" key="2">
    <source>
        <dbReference type="ARBA" id="ARBA00004358"/>
    </source>
</evidence>
<keyword evidence="16" id="KW-1015">Disulfide bond</keyword>
<evidence type="ECO:0000259" key="20">
    <source>
        <dbReference type="PROSITE" id="PS51914"/>
    </source>
</evidence>
<evidence type="ECO:0000313" key="22">
    <source>
        <dbReference type="Proteomes" id="UP000011083"/>
    </source>
</evidence>
<keyword evidence="8 18" id="KW-0812">Transmembrane</keyword>
<dbReference type="Gene3D" id="2.70.130.10">
    <property type="entry name" value="Mannose-6-phosphate receptor binding domain"/>
    <property type="match status" value="1"/>
</dbReference>
<dbReference type="PANTHER" id="PTHR15071">
    <property type="entry name" value="MANNOSE-6-PHOSPHATE RECEPTOR FAMILY MEMBER"/>
    <property type="match status" value="1"/>
</dbReference>
<evidence type="ECO:0000256" key="13">
    <source>
        <dbReference type="ARBA" id="ARBA00023034"/>
    </source>
</evidence>
<accession>L8H3F3</accession>
<evidence type="ECO:0000256" key="5">
    <source>
        <dbReference type="ARBA" id="ARBA00005363"/>
    </source>
</evidence>
<evidence type="ECO:0000256" key="12">
    <source>
        <dbReference type="ARBA" id="ARBA00023006"/>
    </source>
</evidence>
<evidence type="ECO:0000256" key="11">
    <source>
        <dbReference type="ARBA" id="ARBA00022989"/>
    </source>
</evidence>
<comment type="subcellular location">
    <subcellularLocation>
        <location evidence="2">Cytoplasmic vesicle membrane</location>
        <topology evidence="2">Single-pass type I membrane protein</topology>
    </subcellularLocation>
    <subcellularLocation>
        <location evidence="3">Golgi apparatus membrane</location>
    </subcellularLocation>
    <subcellularLocation>
        <location evidence="1">Mitochondrion membrane</location>
        <topology evidence="1">Single-pass membrane protein</topology>
    </subcellularLocation>
    <subcellularLocation>
        <location evidence="4">Preautophagosomal structure membrane</location>
        <topology evidence="4">Single-pass type I membrane protein</topology>
    </subcellularLocation>
</comment>
<sequence>MKALPAHFAVVALLCCCFAALAAGQSQCQNTINGLKYDLSPLSAYQQSATWASFVVTYTPCMPTTCQTYQGVALCQRVSGSTSGGWPLGDYATARWSSSPRPGNEKGFRVVFTSSAGAGAPATTTIDFICDPNFTSVGNMVPGPNGAEPSFNNFFFDWKSVYACPVKSSGGGNGGGGGGGGGGSDDDGGLAGGWIFIIVLFSVTIVYFAAGFAFNKWYRKEEGIENQIPQYAFWVSLPGLVKDGCVYSYRKTMNLVGRGNNPEYLGA</sequence>
<dbReference type="EMBL" id="KB007932">
    <property type="protein sequence ID" value="ELR19735.1"/>
    <property type="molecule type" value="Genomic_DNA"/>
</dbReference>
<evidence type="ECO:0000256" key="15">
    <source>
        <dbReference type="ARBA" id="ARBA00023136"/>
    </source>
</evidence>
<evidence type="ECO:0000256" key="14">
    <source>
        <dbReference type="ARBA" id="ARBA00023128"/>
    </source>
</evidence>
<comment type="similarity">
    <text evidence="5">Belongs to the ATG27 family.</text>
</comment>
<keyword evidence="10" id="KW-0653">Protein transport</keyword>
<feature type="transmembrane region" description="Helical" evidence="18">
    <location>
        <begin position="194"/>
        <end position="214"/>
    </location>
</feature>
<evidence type="ECO:0000256" key="3">
    <source>
        <dbReference type="ARBA" id="ARBA00004394"/>
    </source>
</evidence>
<dbReference type="RefSeq" id="XP_004341827.1">
    <property type="nucleotide sequence ID" value="XM_004341779.1"/>
</dbReference>
<reference evidence="21 22" key="1">
    <citation type="journal article" date="2013" name="Genome Biol.">
        <title>Genome of Acanthamoeba castellanii highlights extensive lateral gene transfer and early evolution of tyrosine kinase signaling.</title>
        <authorList>
            <person name="Clarke M."/>
            <person name="Lohan A.J."/>
            <person name="Liu B."/>
            <person name="Lagkouvardos I."/>
            <person name="Roy S."/>
            <person name="Zafar N."/>
            <person name="Bertelli C."/>
            <person name="Schilde C."/>
            <person name="Kianianmomeni A."/>
            <person name="Burglin T.R."/>
            <person name="Frech C."/>
            <person name="Turcotte B."/>
            <person name="Kopec K.O."/>
            <person name="Synnott J.M."/>
            <person name="Choo C."/>
            <person name="Paponov I."/>
            <person name="Finkler A."/>
            <person name="Soon Heng Tan C."/>
            <person name="Hutchins A.P."/>
            <person name="Weinmeier T."/>
            <person name="Rattei T."/>
            <person name="Chu J.S."/>
            <person name="Gimenez G."/>
            <person name="Irimia M."/>
            <person name="Rigden D.J."/>
            <person name="Fitzpatrick D.A."/>
            <person name="Lorenzo-Morales J."/>
            <person name="Bateman A."/>
            <person name="Chiu C.H."/>
            <person name="Tang P."/>
            <person name="Hegemann P."/>
            <person name="Fromm H."/>
            <person name="Raoult D."/>
            <person name="Greub G."/>
            <person name="Miranda-Saavedra D."/>
            <person name="Chen N."/>
            <person name="Nash P."/>
            <person name="Ginger M.L."/>
            <person name="Horn M."/>
            <person name="Schaap P."/>
            <person name="Caler L."/>
            <person name="Loftus B."/>
        </authorList>
    </citation>
    <scope>NUCLEOTIDE SEQUENCE [LARGE SCALE GENOMIC DNA]</scope>
    <source>
        <strain evidence="21 22">Neff</strain>
    </source>
</reference>
<dbReference type="InterPro" id="IPR044865">
    <property type="entry name" value="MRH_dom"/>
</dbReference>
<keyword evidence="9 19" id="KW-0732">Signal</keyword>
<feature type="chain" id="PRO_5003990110" description="Autophagy-related protein 27" evidence="19">
    <location>
        <begin position="25"/>
        <end position="267"/>
    </location>
</feature>
<evidence type="ECO:0000256" key="17">
    <source>
        <dbReference type="ARBA" id="ARBA00023329"/>
    </source>
</evidence>
<dbReference type="InterPro" id="IPR018939">
    <property type="entry name" value="Autophagy-rel_prot_27"/>
</dbReference>
<dbReference type="PANTHER" id="PTHR15071:SF0">
    <property type="entry name" value="MANNOSE 6-PHOSPHATE RECEPTOR-LIKE PROTEIN 1"/>
    <property type="match status" value="1"/>
</dbReference>
<gene>
    <name evidence="21" type="ORF">ACA1_200420</name>
</gene>
<evidence type="ECO:0000256" key="4">
    <source>
        <dbReference type="ARBA" id="ARBA00004472"/>
    </source>
</evidence>
<evidence type="ECO:0000313" key="21">
    <source>
        <dbReference type="EMBL" id="ELR19735.1"/>
    </source>
</evidence>
<dbReference type="KEGG" id="acan:ACA1_200420"/>
<keyword evidence="12" id="KW-0072">Autophagy</keyword>
<evidence type="ECO:0000256" key="18">
    <source>
        <dbReference type="SAM" id="Phobius"/>
    </source>
</evidence>
<dbReference type="GO" id="GO:0000139">
    <property type="term" value="C:Golgi membrane"/>
    <property type="evidence" value="ECO:0007669"/>
    <property type="project" value="UniProtKB-SubCell"/>
</dbReference>
<dbReference type="OrthoDB" id="29460at2759"/>
<keyword evidence="15 18" id="KW-0472">Membrane</keyword>
<dbReference type="PROSITE" id="PS51914">
    <property type="entry name" value="MRH"/>
    <property type="match status" value="1"/>
</dbReference>